<protein>
    <submittedName>
        <fullName evidence="2">DUF2807 domain-containing protein</fullName>
    </submittedName>
</protein>
<dbReference type="InterPro" id="IPR021255">
    <property type="entry name" value="DUF2807"/>
</dbReference>
<evidence type="ECO:0000313" key="2">
    <source>
        <dbReference type="EMBL" id="MXO82107.1"/>
    </source>
</evidence>
<evidence type="ECO:0000313" key="3">
    <source>
        <dbReference type="Proteomes" id="UP000460290"/>
    </source>
</evidence>
<dbReference type="Proteomes" id="UP000460290">
    <property type="component" value="Unassembled WGS sequence"/>
</dbReference>
<name>A0A844Z4T2_9SPHN</name>
<comment type="caution">
    <text evidence="2">The sequence shown here is derived from an EMBL/GenBank/DDBJ whole genome shotgun (WGS) entry which is preliminary data.</text>
</comment>
<gene>
    <name evidence="2" type="ORF">GRI35_01805</name>
</gene>
<dbReference type="Pfam" id="PF10988">
    <property type="entry name" value="DUF2807"/>
    <property type="match status" value="1"/>
</dbReference>
<dbReference type="Gene3D" id="2.160.20.120">
    <property type="match status" value="1"/>
</dbReference>
<reference evidence="2 3" key="1">
    <citation type="submission" date="2019-12" db="EMBL/GenBank/DDBJ databases">
        <title>Genomic-based taxomic classification of the family Erythrobacteraceae.</title>
        <authorList>
            <person name="Xu L."/>
        </authorList>
    </citation>
    <scope>NUCLEOTIDE SEQUENCE [LARGE SCALE GENOMIC DNA]</scope>
    <source>
        <strain evidence="2 3">KCTC 42006</strain>
    </source>
</reference>
<keyword evidence="3" id="KW-1185">Reference proteome</keyword>
<accession>A0A844Z4T2</accession>
<proteinExistence type="predicted"/>
<evidence type="ECO:0000259" key="1">
    <source>
        <dbReference type="Pfam" id="PF10988"/>
    </source>
</evidence>
<feature type="domain" description="Putative auto-transporter adhesin head GIN" evidence="1">
    <location>
        <begin position="24"/>
        <end position="202"/>
    </location>
</feature>
<dbReference type="EMBL" id="WTYZ01000001">
    <property type="protein sequence ID" value="MXO82107.1"/>
    <property type="molecule type" value="Genomic_DNA"/>
</dbReference>
<dbReference type="OrthoDB" id="7425768at2"/>
<organism evidence="2 3">
    <name type="scientific">Pontixanthobacter aestiaquae</name>
    <dbReference type="NCBI Taxonomy" id="1509367"/>
    <lineage>
        <taxon>Bacteria</taxon>
        <taxon>Pseudomonadati</taxon>
        <taxon>Pseudomonadota</taxon>
        <taxon>Alphaproteobacteria</taxon>
        <taxon>Sphingomonadales</taxon>
        <taxon>Erythrobacteraceae</taxon>
        <taxon>Pontixanthobacter</taxon>
    </lineage>
</organism>
<dbReference type="AlphaFoldDB" id="A0A844Z4T2"/>
<sequence>MDIQMGGSDGVPLAELDMSGDAPTALAIAGPDRVIITEGDTLSITVDGDADAAAELRFDIDGDTLEIGRESGNWGDSGSVTVNVTMPTPKSLSIGGSGTVEAPSLAKEADVNIGGSGNVVIAALDVDDLDINVGGSGEVTASGTVKKLDVTIGGNGDIKFADVQVGDADITIAGSGDVAFASDGTVEATIGGSGDITVVGDAKCELNSFGSGSLNCAPAANALATTEESESVTSDDATE</sequence>